<evidence type="ECO:0000313" key="2">
    <source>
        <dbReference type="EMBL" id="MFG1370715.1"/>
    </source>
</evidence>
<feature type="region of interest" description="Disordered" evidence="1">
    <location>
        <begin position="54"/>
        <end position="74"/>
    </location>
</feature>
<dbReference type="Proteomes" id="UP001604002">
    <property type="component" value="Unassembled WGS sequence"/>
</dbReference>
<evidence type="ECO:0000313" key="3">
    <source>
        <dbReference type="Proteomes" id="UP001604002"/>
    </source>
</evidence>
<gene>
    <name evidence="2" type="ORF">V5F32_00900</name>
</gene>
<feature type="region of interest" description="Disordered" evidence="1">
    <location>
        <begin position="237"/>
        <end position="258"/>
    </location>
</feature>
<dbReference type="Pfam" id="PF07750">
    <property type="entry name" value="GcrA"/>
    <property type="match status" value="1"/>
</dbReference>
<accession>A0ABW6ZRH9</accession>
<organism evidence="2 3">
    <name type="scientific">Xanthobacter oligotrophicus</name>
    <dbReference type="NCBI Taxonomy" id="2607286"/>
    <lineage>
        <taxon>Bacteria</taxon>
        <taxon>Pseudomonadati</taxon>
        <taxon>Pseudomonadota</taxon>
        <taxon>Alphaproteobacteria</taxon>
        <taxon>Hyphomicrobiales</taxon>
        <taxon>Xanthobacteraceae</taxon>
        <taxon>Xanthobacter</taxon>
    </lineage>
</organism>
<name>A0ABW6ZRH9_9HYPH</name>
<comment type="caution">
    <text evidence="2">The sequence shown here is derived from an EMBL/GenBank/DDBJ whole genome shotgun (WGS) entry which is preliminary data.</text>
</comment>
<dbReference type="EMBL" id="JBAFVH010000001">
    <property type="protein sequence ID" value="MFG1370715.1"/>
    <property type="molecule type" value="Genomic_DNA"/>
</dbReference>
<dbReference type="RefSeq" id="WP_393990803.1">
    <property type="nucleotide sequence ID" value="NZ_JBAFVH010000001.1"/>
</dbReference>
<proteinExistence type="predicted"/>
<sequence>MSGQWTAAQDAALRDGFPTGAPVEEIAARVCGLGPWRSVSAVRMRAMVLGLNRPKRPAAPPVAPAPPRAPGEPAWASAHDALLLASRAGGMTFSRLAGALRAAGREGTTRSACISRLRRLEGRKELSRQRVARPAAPPQKPAAPKASNTTTRIRAEVLQPAAPPAHPVGLSERKVPRPLPTEAATGGVAFLAAGADACRWPLRGTGIGLVICGGGRGAGHSYCPAHMRMAYQRTDTRAVRPPASDMQRARPARAERETDLVDLLAGGEVA</sequence>
<protein>
    <submittedName>
        <fullName evidence="2">GcrA family cell cycle regulator</fullName>
    </submittedName>
</protein>
<reference evidence="2 3" key="1">
    <citation type="submission" date="2024-02" db="EMBL/GenBank/DDBJ databases">
        <title>Expansion and revision of Xanthobacter and proposal of Roseixanthobacter gen. nov.</title>
        <authorList>
            <person name="Soltysiak M.P.M."/>
            <person name="Jalihal A."/>
            <person name="Ory A."/>
            <person name="Chrisophersen C."/>
            <person name="Lee A.D."/>
            <person name="Boulton J."/>
            <person name="Springer M."/>
        </authorList>
    </citation>
    <scope>NUCLEOTIDE SEQUENCE [LARGE SCALE GENOMIC DNA]</scope>
    <source>
        <strain evidence="2 3">23A</strain>
    </source>
</reference>
<feature type="compositionally biased region" description="Pro residues" evidence="1">
    <location>
        <begin position="57"/>
        <end position="70"/>
    </location>
</feature>
<evidence type="ECO:0000256" key="1">
    <source>
        <dbReference type="SAM" id="MobiDB-lite"/>
    </source>
</evidence>
<dbReference type="InterPro" id="IPR011681">
    <property type="entry name" value="GcrA"/>
</dbReference>
<keyword evidence="3" id="KW-1185">Reference proteome</keyword>
<feature type="region of interest" description="Disordered" evidence="1">
    <location>
        <begin position="124"/>
        <end position="150"/>
    </location>
</feature>